<accession>A0A4P7YBR1</accession>
<dbReference type="EMBL" id="CP039631">
    <property type="protein sequence ID" value="QCG68163.1"/>
    <property type="molecule type" value="Genomic_DNA"/>
</dbReference>
<evidence type="ECO:0000313" key="2">
    <source>
        <dbReference type="Proteomes" id="UP000298274"/>
    </source>
</evidence>
<dbReference type="Proteomes" id="UP000298274">
    <property type="component" value="Chromosome"/>
</dbReference>
<dbReference type="AlphaFoldDB" id="A0A4P7YBR1"/>
<proteinExistence type="predicted"/>
<dbReference type="RefSeq" id="WP_046481926.1">
    <property type="nucleotide sequence ID" value="NZ_CP039631.3"/>
</dbReference>
<protein>
    <submittedName>
        <fullName evidence="1">Uncharacterized protein</fullName>
    </submittedName>
</protein>
<evidence type="ECO:0000313" key="1">
    <source>
        <dbReference type="EMBL" id="QCG68163.1"/>
    </source>
</evidence>
<name>A0A4P7YBR1_PSEVE</name>
<organism evidence="1 2">
    <name type="scientific">Pseudomonas veronii</name>
    <dbReference type="NCBI Taxonomy" id="76761"/>
    <lineage>
        <taxon>Bacteria</taxon>
        <taxon>Pseudomonadati</taxon>
        <taxon>Pseudomonadota</taxon>
        <taxon>Gammaproteobacteria</taxon>
        <taxon>Pseudomonadales</taxon>
        <taxon>Pseudomonadaceae</taxon>
        <taxon>Pseudomonas</taxon>
    </lineage>
</organism>
<sequence length="77" mass="8678">MKIFSKEGMEMMDIKSIERDGEQLVVKGKVMGAITTTLLVKPEDCWRAARLLGFGVILQLPWILLKGFLTTRSKRPG</sequence>
<gene>
    <name evidence="1" type="ORF">E4167_29850</name>
</gene>
<reference evidence="2" key="1">
    <citation type="submission" date="2019-04" db="EMBL/GenBank/DDBJ databases">
        <title>Complete genome sequence of Pseudomonas veronii strain PVy, a versatile degrader capable of using multiple contaminants as sole carbon sources.</title>
        <authorList>
            <person name="Lopez-Echartea E."/>
            <person name="Ridl J."/>
            <person name="Pajer P."/>
            <person name="Strejcek M."/>
            <person name="Suman J."/>
            <person name="Uhlik O."/>
        </authorList>
    </citation>
    <scope>NUCLEOTIDE SEQUENCE [LARGE SCALE GENOMIC DNA]</scope>
    <source>
        <strain evidence="2">Pvy</strain>
    </source>
</reference>